<accession>D3PJV9</accession>
<sequence>MKAKVIEGGEVESPALPALQEKEDEVFEVDNEEFDSDMEDDEVESDEADGEEEDEISDDADDEGDGEENTQKSGWADAMAKVLNSAKASEPSKVVLSKARKDYEVKNKTIMKKSDDTEESKNEAEKEPATKTFKLKQSSLRSQKLAVESVSRTKPQVVRDKAKEKSLNKIATKGVVQLFNAVKKQQVDLKKDLNSVGKSIRKRERVYQSIDKNSFLENVLGAKTTSSKEVAPSKVPINKKTEESMDVDGEGSYPKSWCVLRDDFMMGAKMKDWDKQSDSEG</sequence>
<feature type="region of interest" description="Disordered" evidence="3">
    <location>
        <begin position="105"/>
        <end position="138"/>
    </location>
</feature>
<comment type="similarity">
    <text evidence="1">Belongs to the RRP15 family.</text>
</comment>
<organism evidence="4">
    <name type="scientific">Lepeophtheirus salmonis</name>
    <name type="common">Salmon louse</name>
    <name type="synonym">Caligus salmonis</name>
    <dbReference type="NCBI Taxonomy" id="72036"/>
    <lineage>
        <taxon>Eukaryota</taxon>
        <taxon>Metazoa</taxon>
        <taxon>Ecdysozoa</taxon>
        <taxon>Arthropoda</taxon>
        <taxon>Crustacea</taxon>
        <taxon>Multicrustacea</taxon>
        <taxon>Hexanauplia</taxon>
        <taxon>Copepoda</taxon>
        <taxon>Siphonostomatoida</taxon>
        <taxon>Caligidae</taxon>
        <taxon>Lepeophtheirus</taxon>
    </lineage>
</organism>
<dbReference type="InterPro" id="IPR012459">
    <property type="entry name" value="Rrp15"/>
</dbReference>
<feature type="compositionally biased region" description="Acidic residues" evidence="3">
    <location>
        <begin position="22"/>
        <end position="68"/>
    </location>
</feature>
<dbReference type="GO" id="GO:0030687">
    <property type="term" value="C:preribosome, large subunit precursor"/>
    <property type="evidence" value="ECO:0007669"/>
    <property type="project" value="TreeGrafter"/>
</dbReference>
<evidence type="ECO:0000313" key="4">
    <source>
        <dbReference type="EMBL" id="ADD38845.1"/>
    </source>
</evidence>
<dbReference type="GO" id="GO:0000460">
    <property type="term" value="P:maturation of 5.8S rRNA"/>
    <property type="evidence" value="ECO:0007669"/>
    <property type="project" value="TreeGrafter"/>
</dbReference>
<protein>
    <recommendedName>
        <fullName evidence="2">RRP15-like protein</fullName>
    </recommendedName>
</protein>
<feature type="compositionally biased region" description="Basic and acidic residues" evidence="3">
    <location>
        <begin position="105"/>
        <end position="129"/>
    </location>
</feature>
<evidence type="ECO:0000313" key="5">
    <source>
        <dbReference type="EMBL" id="CDW18556.1"/>
    </source>
</evidence>
<evidence type="ECO:0000256" key="2">
    <source>
        <dbReference type="ARBA" id="ARBA00017475"/>
    </source>
</evidence>
<dbReference type="OrthoDB" id="20949at2759"/>
<evidence type="ECO:0000256" key="3">
    <source>
        <dbReference type="SAM" id="MobiDB-lite"/>
    </source>
</evidence>
<dbReference type="GO" id="GO:0000470">
    <property type="term" value="P:maturation of LSU-rRNA"/>
    <property type="evidence" value="ECO:0007669"/>
    <property type="project" value="TreeGrafter"/>
</dbReference>
<feature type="region of interest" description="Disordered" evidence="3">
    <location>
        <begin position="231"/>
        <end position="251"/>
    </location>
</feature>
<feature type="region of interest" description="Disordered" evidence="3">
    <location>
        <begin position="1"/>
        <end position="77"/>
    </location>
</feature>
<dbReference type="Pfam" id="PF07890">
    <property type="entry name" value="Rrp15p"/>
    <property type="match status" value="1"/>
</dbReference>
<dbReference type="EMBL" id="BT121915">
    <property type="protein sequence ID" value="ADD38845.1"/>
    <property type="molecule type" value="mRNA"/>
</dbReference>
<name>D3PJV9_LEPSM</name>
<gene>
    <name evidence="4" type="primary">RRP15</name>
</gene>
<reference evidence="4" key="1">
    <citation type="submission" date="2010-03" db="EMBL/GenBank/DDBJ databases">
        <title>Atlantic Lepeophtheirus salmonis ESTs and full-length cDNAs.</title>
        <authorList>
            <person name="Yasuike M."/>
            <person name="von Schalburg K."/>
            <person name="Cooper G."/>
            <person name="Leong J."/>
            <person name="Nilsen F."/>
            <person name="Jones S.R.M."/>
            <person name="Koop B.F."/>
        </authorList>
    </citation>
    <scope>NUCLEOTIDE SEQUENCE</scope>
    <source>
        <strain evidence="4">Atlantic form</strain>
        <tissue evidence="4">Mixed tissue</tissue>
    </source>
</reference>
<dbReference type="EMBL" id="HACA01001195">
    <property type="protein sequence ID" value="CDW18556.1"/>
    <property type="molecule type" value="Transcribed_RNA"/>
</dbReference>
<evidence type="ECO:0000256" key="1">
    <source>
        <dbReference type="ARBA" id="ARBA00007462"/>
    </source>
</evidence>
<reference evidence="5" key="2">
    <citation type="submission" date="2014-05" db="EMBL/GenBank/DDBJ databases">
        <authorList>
            <person name="Chronopoulou M."/>
        </authorList>
    </citation>
    <scope>NUCLEOTIDE SEQUENCE</scope>
    <source>
        <tissue evidence="5">Whole organism</tissue>
    </source>
</reference>
<dbReference type="PANTHER" id="PTHR13245">
    <property type="entry name" value="RRP15-LIKE PROTEIN"/>
    <property type="match status" value="1"/>
</dbReference>
<dbReference type="OMA" id="FVKQRFY"/>
<proteinExistence type="evidence at transcript level"/>
<dbReference type="AlphaFoldDB" id="D3PJV9"/>
<dbReference type="PANTHER" id="PTHR13245:SF14">
    <property type="entry name" value="RRP15-LIKE PROTEIN"/>
    <property type="match status" value="1"/>
</dbReference>